<gene>
    <name evidence="1" type="ORF">ILEXP_LOCUS2504</name>
</gene>
<evidence type="ECO:0000313" key="2">
    <source>
        <dbReference type="Proteomes" id="UP001642360"/>
    </source>
</evidence>
<organism evidence="1 2">
    <name type="scientific">Ilex paraguariensis</name>
    <name type="common">yerba mate</name>
    <dbReference type="NCBI Taxonomy" id="185542"/>
    <lineage>
        <taxon>Eukaryota</taxon>
        <taxon>Viridiplantae</taxon>
        <taxon>Streptophyta</taxon>
        <taxon>Embryophyta</taxon>
        <taxon>Tracheophyta</taxon>
        <taxon>Spermatophyta</taxon>
        <taxon>Magnoliopsida</taxon>
        <taxon>eudicotyledons</taxon>
        <taxon>Gunneridae</taxon>
        <taxon>Pentapetalae</taxon>
        <taxon>asterids</taxon>
        <taxon>campanulids</taxon>
        <taxon>Aquifoliales</taxon>
        <taxon>Aquifoliaceae</taxon>
        <taxon>Ilex</taxon>
    </lineage>
</organism>
<dbReference type="AlphaFoldDB" id="A0ABC8QT10"/>
<comment type="caution">
    <text evidence="1">The sequence shown here is derived from an EMBL/GenBank/DDBJ whole genome shotgun (WGS) entry which is preliminary data.</text>
</comment>
<protein>
    <submittedName>
        <fullName evidence="1">Uncharacterized protein</fullName>
    </submittedName>
</protein>
<dbReference type="Proteomes" id="UP001642360">
    <property type="component" value="Unassembled WGS sequence"/>
</dbReference>
<proteinExistence type="predicted"/>
<sequence>MHLISLAEDELKIELQGVQYSSVSNATKQNSVEDMEAGGESLPDFQQIAEDAANISKVVMPRKKMRLYEAMQLKRHGINQYTISQRVLLSANSFVNEQYPIKVTQLIFFII</sequence>
<accession>A0ABC8QT10</accession>
<name>A0ABC8QT10_9AQUA</name>
<reference evidence="1 2" key="1">
    <citation type="submission" date="2024-02" db="EMBL/GenBank/DDBJ databases">
        <authorList>
            <person name="Vignale AGUSTIN F."/>
            <person name="Sosa J E."/>
            <person name="Modenutti C."/>
        </authorList>
    </citation>
    <scope>NUCLEOTIDE SEQUENCE [LARGE SCALE GENOMIC DNA]</scope>
</reference>
<keyword evidence="2" id="KW-1185">Reference proteome</keyword>
<evidence type="ECO:0000313" key="1">
    <source>
        <dbReference type="EMBL" id="CAK9135547.1"/>
    </source>
</evidence>
<dbReference type="EMBL" id="CAUOFW020000719">
    <property type="protein sequence ID" value="CAK9135547.1"/>
    <property type="molecule type" value="Genomic_DNA"/>
</dbReference>